<protein>
    <recommendedName>
        <fullName evidence="3">YD repeat-containing protein</fullName>
    </recommendedName>
</protein>
<reference evidence="1 2" key="1">
    <citation type="submission" date="2024-02" db="EMBL/GenBank/DDBJ databases">
        <title>Comparative Genomic Analysis of Flavobacterium Species Causing Columnaris Disease of Freshwater Fish in Thailand: Insights into Virulence and Resistance Mechanisms.</title>
        <authorList>
            <person name="Nguyen D."/>
            <person name="Chokmangmeepisarn P."/>
            <person name="Khianchaikhan K."/>
            <person name="Morishita M."/>
            <person name="Bunnoy A."/>
            <person name="Rodkhum C."/>
        </authorList>
    </citation>
    <scope>NUCLEOTIDE SEQUENCE [LARGE SCALE GENOMIC DNA]</scope>
    <source>
        <strain evidence="1 2">CNRT2201</strain>
    </source>
</reference>
<keyword evidence="2" id="KW-1185">Reference proteome</keyword>
<gene>
    <name evidence="1" type="ORF">V3I07_02825</name>
</gene>
<evidence type="ECO:0000313" key="2">
    <source>
        <dbReference type="Proteomes" id="UP001621706"/>
    </source>
</evidence>
<comment type="caution">
    <text evidence="1">The sequence shown here is derived from an EMBL/GenBank/DDBJ whole genome shotgun (WGS) entry which is preliminary data.</text>
</comment>
<dbReference type="Proteomes" id="UP001621706">
    <property type="component" value="Unassembled WGS sequence"/>
</dbReference>
<dbReference type="EMBL" id="JAZGZP010000004">
    <property type="protein sequence ID" value="MFK6999823.1"/>
    <property type="molecule type" value="Genomic_DNA"/>
</dbReference>
<proteinExistence type="predicted"/>
<name>A0ABW8P612_9FLAO</name>
<accession>A0ABW8P612</accession>
<sequence length="271" mass="30901">MKKFVLFFSTIALVFSSCSKGEDVQAENPILDTNSILIKKNIETVPNTISGNHVSTTNYFYIGNKIDKYVSTSVNKMGSSTHTYQYTYSGDLITSIVHTIASFPDDNDTRLFTYDVNNRLSIYVQKHLLDGIQYARKKVFTYNTDGTVSEKDYSGNFTTQNTPSAVYYKYYIQNGDVVKKETYSNTDDVLLNTSTYTYDSKNNPFVNIIGYNKIFLADDDVNKGIHNMLTGDTPNSQYLSTFDYNTNNFPTKEYYRDPSNNTVTGTNEFFY</sequence>
<evidence type="ECO:0008006" key="3">
    <source>
        <dbReference type="Google" id="ProtNLM"/>
    </source>
</evidence>
<dbReference type="RefSeq" id="WP_088401071.1">
    <property type="nucleotide sequence ID" value="NZ_JAZGZP010000004.1"/>
</dbReference>
<organism evidence="1 2">
    <name type="scientific">Flavobacterium oreochromis</name>
    <dbReference type="NCBI Taxonomy" id="2906078"/>
    <lineage>
        <taxon>Bacteria</taxon>
        <taxon>Pseudomonadati</taxon>
        <taxon>Bacteroidota</taxon>
        <taxon>Flavobacteriia</taxon>
        <taxon>Flavobacteriales</taxon>
        <taxon>Flavobacteriaceae</taxon>
        <taxon>Flavobacterium</taxon>
    </lineage>
</organism>
<dbReference type="PROSITE" id="PS51257">
    <property type="entry name" value="PROKAR_LIPOPROTEIN"/>
    <property type="match status" value="1"/>
</dbReference>
<evidence type="ECO:0000313" key="1">
    <source>
        <dbReference type="EMBL" id="MFK6999823.1"/>
    </source>
</evidence>